<dbReference type="SMART" id="SM00577">
    <property type="entry name" value="CPDc"/>
    <property type="match status" value="1"/>
</dbReference>
<proteinExistence type="predicted"/>
<dbReference type="PROSITE" id="PS50969">
    <property type="entry name" value="FCP1"/>
    <property type="match status" value="1"/>
</dbReference>
<dbReference type="InterPro" id="IPR036420">
    <property type="entry name" value="BRCT_dom_sf"/>
</dbReference>
<keyword evidence="10" id="KW-1185">Reference proteome</keyword>
<evidence type="ECO:0000256" key="3">
    <source>
        <dbReference type="ARBA" id="ARBA00022801"/>
    </source>
</evidence>
<evidence type="ECO:0000256" key="1">
    <source>
        <dbReference type="ARBA" id="ARBA00004123"/>
    </source>
</evidence>
<dbReference type="Pfam" id="PF03031">
    <property type="entry name" value="NIF"/>
    <property type="match status" value="1"/>
</dbReference>
<dbReference type="EMBL" id="BDIP01000046">
    <property type="protein sequence ID" value="GCA61989.1"/>
    <property type="molecule type" value="Genomic_DNA"/>
</dbReference>
<dbReference type="InterPro" id="IPR039189">
    <property type="entry name" value="Fcp1"/>
</dbReference>
<dbReference type="OrthoDB" id="10249888at2759"/>
<name>A0A391NTK8_9EUKA</name>
<organism evidence="9 10">
    <name type="scientific">Kipferlia bialata</name>
    <dbReference type="NCBI Taxonomy" id="797122"/>
    <lineage>
        <taxon>Eukaryota</taxon>
        <taxon>Metamonada</taxon>
        <taxon>Carpediemonas-like organisms</taxon>
        <taxon>Kipferlia</taxon>
    </lineage>
</organism>
<dbReference type="EC" id="3.1.3.16" evidence="2"/>
<comment type="catalytic activity">
    <reaction evidence="5">
        <text>O-phospho-L-seryl-[protein] + H2O = L-seryl-[protein] + phosphate</text>
        <dbReference type="Rhea" id="RHEA:20629"/>
        <dbReference type="Rhea" id="RHEA-COMP:9863"/>
        <dbReference type="Rhea" id="RHEA-COMP:11604"/>
        <dbReference type="ChEBI" id="CHEBI:15377"/>
        <dbReference type="ChEBI" id="CHEBI:29999"/>
        <dbReference type="ChEBI" id="CHEBI:43474"/>
        <dbReference type="ChEBI" id="CHEBI:83421"/>
        <dbReference type="EC" id="3.1.3.16"/>
    </reaction>
</comment>
<dbReference type="Gene3D" id="3.40.50.10190">
    <property type="entry name" value="BRCT domain"/>
    <property type="match status" value="1"/>
</dbReference>
<dbReference type="InterPro" id="IPR036412">
    <property type="entry name" value="HAD-like_sf"/>
</dbReference>
<evidence type="ECO:0000313" key="10">
    <source>
        <dbReference type="Proteomes" id="UP000265618"/>
    </source>
</evidence>
<feature type="region of interest" description="Disordered" evidence="7">
    <location>
        <begin position="311"/>
        <end position="339"/>
    </location>
</feature>
<evidence type="ECO:0000256" key="4">
    <source>
        <dbReference type="ARBA" id="ARBA00023242"/>
    </source>
</evidence>
<dbReference type="GO" id="GO:0005634">
    <property type="term" value="C:nucleus"/>
    <property type="evidence" value="ECO:0007669"/>
    <property type="project" value="UniProtKB-SubCell"/>
</dbReference>
<evidence type="ECO:0000313" key="9">
    <source>
        <dbReference type="EMBL" id="GCA61989.1"/>
    </source>
</evidence>
<keyword evidence="4" id="KW-0539">Nucleus</keyword>
<dbReference type="Proteomes" id="UP000265618">
    <property type="component" value="Unassembled WGS sequence"/>
</dbReference>
<gene>
    <name evidence="9" type="ORF">KIPB_000406</name>
</gene>
<evidence type="ECO:0000259" key="8">
    <source>
        <dbReference type="PROSITE" id="PS50969"/>
    </source>
</evidence>
<dbReference type="GO" id="GO:0008420">
    <property type="term" value="F:RNA polymerase II CTD heptapeptide repeat phosphatase activity"/>
    <property type="evidence" value="ECO:0007669"/>
    <property type="project" value="InterPro"/>
</dbReference>
<dbReference type="PANTHER" id="PTHR23081:SF36">
    <property type="entry name" value="RNA POLYMERASE II SUBUNIT A C-TERMINAL DOMAIN PHOSPHATASE"/>
    <property type="match status" value="1"/>
</dbReference>
<dbReference type="InterPro" id="IPR023214">
    <property type="entry name" value="HAD_sf"/>
</dbReference>
<evidence type="ECO:0000256" key="7">
    <source>
        <dbReference type="SAM" id="MobiDB-lite"/>
    </source>
</evidence>
<evidence type="ECO:0000256" key="2">
    <source>
        <dbReference type="ARBA" id="ARBA00013081"/>
    </source>
</evidence>
<dbReference type="InterPro" id="IPR004274">
    <property type="entry name" value="FCP1_dom"/>
</dbReference>
<comment type="catalytic activity">
    <reaction evidence="6">
        <text>O-phospho-L-threonyl-[protein] + H2O = L-threonyl-[protein] + phosphate</text>
        <dbReference type="Rhea" id="RHEA:47004"/>
        <dbReference type="Rhea" id="RHEA-COMP:11060"/>
        <dbReference type="Rhea" id="RHEA-COMP:11605"/>
        <dbReference type="ChEBI" id="CHEBI:15377"/>
        <dbReference type="ChEBI" id="CHEBI:30013"/>
        <dbReference type="ChEBI" id="CHEBI:43474"/>
        <dbReference type="ChEBI" id="CHEBI:61977"/>
        <dbReference type="EC" id="3.1.3.16"/>
    </reaction>
</comment>
<dbReference type="PANTHER" id="PTHR23081">
    <property type="entry name" value="RNA POLYMERASE II CTD PHOSPHATASE"/>
    <property type="match status" value="1"/>
</dbReference>
<keyword evidence="3" id="KW-0378">Hydrolase</keyword>
<protein>
    <recommendedName>
        <fullName evidence="2">protein-serine/threonine phosphatase</fullName>
        <ecNumber evidence="2">3.1.3.16</ecNumber>
    </recommendedName>
</protein>
<comment type="subcellular location">
    <subcellularLocation>
        <location evidence="1">Nucleus</location>
    </subcellularLocation>
</comment>
<feature type="domain" description="FCP1 homology" evidence="8">
    <location>
        <begin position="65"/>
        <end position="272"/>
    </location>
</feature>
<comment type="caution">
    <text evidence="9">The sequence shown here is derived from an EMBL/GenBank/DDBJ whole genome shotgun (WGS) entry which is preliminary data.</text>
</comment>
<dbReference type="AlphaFoldDB" id="A0A391NTK8"/>
<dbReference type="SUPFAM" id="SSF56784">
    <property type="entry name" value="HAD-like"/>
    <property type="match status" value="1"/>
</dbReference>
<dbReference type="Gene3D" id="3.40.50.1000">
    <property type="entry name" value="HAD superfamily/HAD-like"/>
    <property type="match status" value="1"/>
</dbReference>
<sequence>MVSPGEVCGHPRLFDGLCTLCGASVAKAVSHQTDRYKASGTRAQRLRNRVDTAQGLDDARAKYMLSEQKLGLILDIDSTLLEACLANEGPARAGVKVVLPAERMELAAQGVDAYRTLAHQQYCNDDVVHLISVPIAPGRHHSHLVKLRSGVIELLHRLAPCFDVYLNTMGTQPYAAAIAEVLDPHNAVLSPSRMFSRADAALHTRLDNGKAVPRYKDLSRICADPSHWVIVDDNTHVWEGVRCVFRVEPYLYFARLAEGVKQVGIYNSKGKRGREHVPASVANPPPPPSPLCASEMGAVHELLVKGKAVKRGPATQAGPEAPPPGTPALGPDAKRPSRDHSARILRFTVRAALPSPNSSVYPPVPPPKKGSALADGMPPFRPVPKHLRARFSLRQLDQQLMSLGRVLTHIHAQFYKRVNQIRVASEDSGAGDTPAPAPPATPVLLAGLRRKVLARVVVAFDYDIEERGREEISMASAYGARVRPLGAKGVTHVVSLGRAKRDRVLALFGDTPAGDTAGATATGATAGTGGCPGQGDTPFRVQLQWLFDSALTWQRQPEHLYTPSA</sequence>
<reference evidence="9 10" key="1">
    <citation type="journal article" date="2018" name="PLoS ONE">
        <title>The draft genome of Kipferlia bialata reveals reductive genome evolution in fornicate parasites.</title>
        <authorList>
            <person name="Tanifuji G."/>
            <person name="Takabayashi S."/>
            <person name="Kume K."/>
            <person name="Takagi M."/>
            <person name="Nakayama T."/>
            <person name="Kamikawa R."/>
            <person name="Inagaki Y."/>
            <person name="Hashimoto T."/>
        </authorList>
    </citation>
    <scope>NUCLEOTIDE SEQUENCE [LARGE SCALE GENOMIC DNA]</scope>
    <source>
        <strain evidence="9">NY0173</strain>
    </source>
</reference>
<evidence type="ECO:0000256" key="5">
    <source>
        <dbReference type="ARBA" id="ARBA00047761"/>
    </source>
</evidence>
<evidence type="ECO:0000256" key="6">
    <source>
        <dbReference type="ARBA" id="ARBA00048336"/>
    </source>
</evidence>
<accession>A0A391NTK8</accession>